<keyword evidence="2" id="KW-0472">Membrane</keyword>
<organism evidence="3 4">
    <name type="scientific">Faunimonas pinastri</name>
    <dbReference type="NCBI Taxonomy" id="1855383"/>
    <lineage>
        <taxon>Bacteria</taxon>
        <taxon>Pseudomonadati</taxon>
        <taxon>Pseudomonadota</taxon>
        <taxon>Alphaproteobacteria</taxon>
        <taxon>Hyphomicrobiales</taxon>
        <taxon>Afifellaceae</taxon>
        <taxon>Faunimonas</taxon>
    </lineage>
</organism>
<keyword evidence="2" id="KW-1133">Transmembrane helix</keyword>
<feature type="region of interest" description="Disordered" evidence="1">
    <location>
        <begin position="1"/>
        <end position="39"/>
    </location>
</feature>
<feature type="compositionally biased region" description="Basic and acidic residues" evidence="1">
    <location>
        <begin position="25"/>
        <end position="35"/>
    </location>
</feature>
<feature type="transmembrane region" description="Helical" evidence="2">
    <location>
        <begin position="78"/>
        <end position="97"/>
    </location>
</feature>
<dbReference type="RefSeq" id="WP_092499055.1">
    <property type="nucleotide sequence ID" value="NZ_FOFG01000017.1"/>
</dbReference>
<keyword evidence="4" id="KW-1185">Reference proteome</keyword>
<evidence type="ECO:0000313" key="3">
    <source>
        <dbReference type="EMBL" id="SER38473.1"/>
    </source>
</evidence>
<name>A0A1H9NT18_9HYPH</name>
<dbReference type="EMBL" id="FOFG01000017">
    <property type="protein sequence ID" value="SER38473.1"/>
    <property type="molecule type" value="Genomic_DNA"/>
</dbReference>
<sequence length="109" mass="11916">MLTNTRPDPVVDPVVDPASDTGADPEARPGADPRTKPRPHALKRYEPFIAAAILMLVIFFGMLFMPRIMLAISGAGPFVATGVAVAFMLILFVALWLRSLQQRRNAARD</sequence>
<accession>A0A1H9NT18</accession>
<protein>
    <submittedName>
        <fullName evidence="3">Uncharacterized protein</fullName>
    </submittedName>
</protein>
<proteinExistence type="predicted"/>
<gene>
    <name evidence="3" type="ORF">SAMN05216548_11714</name>
</gene>
<dbReference type="Proteomes" id="UP000199647">
    <property type="component" value="Unassembled WGS sequence"/>
</dbReference>
<evidence type="ECO:0000256" key="1">
    <source>
        <dbReference type="SAM" id="MobiDB-lite"/>
    </source>
</evidence>
<dbReference type="AlphaFoldDB" id="A0A1H9NT18"/>
<dbReference type="STRING" id="1855383.SAMN05216548_11714"/>
<evidence type="ECO:0000256" key="2">
    <source>
        <dbReference type="SAM" id="Phobius"/>
    </source>
</evidence>
<feature type="compositionally biased region" description="Low complexity" evidence="1">
    <location>
        <begin position="7"/>
        <end position="17"/>
    </location>
</feature>
<feature type="transmembrane region" description="Helical" evidence="2">
    <location>
        <begin position="48"/>
        <end position="72"/>
    </location>
</feature>
<keyword evidence="2" id="KW-0812">Transmembrane</keyword>
<evidence type="ECO:0000313" key="4">
    <source>
        <dbReference type="Proteomes" id="UP000199647"/>
    </source>
</evidence>
<reference evidence="3 4" key="1">
    <citation type="submission" date="2016-10" db="EMBL/GenBank/DDBJ databases">
        <authorList>
            <person name="de Groot N.N."/>
        </authorList>
    </citation>
    <scope>NUCLEOTIDE SEQUENCE [LARGE SCALE GENOMIC DNA]</scope>
    <source>
        <strain evidence="3 4">A52C2</strain>
    </source>
</reference>